<evidence type="ECO:0000313" key="1">
    <source>
        <dbReference type="EMBL" id="SFU56054.1"/>
    </source>
</evidence>
<dbReference type="OrthoDB" id="5570877at2"/>
<dbReference type="AlphaFoldDB" id="A0A1I7H5X8"/>
<keyword evidence="1" id="KW-0808">Transferase</keyword>
<dbReference type="RefSeq" id="WP_068836820.1">
    <property type="nucleotide sequence ID" value="NZ_BMXC01000001.1"/>
</dbReference>
<dbReference type="EMBL" id="FPCA01000001">
    <property type="protein sequence ID" value="SFU56054.1"/>
    <property type="molecule type" value="Genomic_DNA"/>
</dbReference>
<dbReference type="InterPro" id="IPR016181">
    <property type="entry name" value="Acyl_CoA_acyltransferase"/>
</dbReference>
<sequence>MEVTDYKIGDEPKILELFKLAFNQEMSVEYWRWRFLNNPVSKPMIKLMWDGETLAGHYAVSPVELIVNGDVSLTSLSMTTMTHPDYAGRGIFTTLAESLYKTIQEKFNVTAVWGFPNRNSHYGFIKNLKWKDLAAIPTLKLEVESFRRGSDENIEVIENFTTSHYSSFLSNLRKDVVSVNRTKEYLEWRYVNNPSNKYIIFEVDVEDERYYAVAKTFLTSTSLDKVTEIDIVELCVPTDVELIRSLVSKVLSYYEAKNTTMITSVNLWLSQNDPKYIMAEKLGFTMEKPITYFGIRSLESKEKHFETIHNWQFSMGDSDIY</sequence>
<gene>
    <name evidence="1" type="ORF">SAMN04487941_1532</name>
</gene>
<protein>
    <submittedName>
        <fullName evidence="1">Acetyltransferase (GNAT) domain-containing protein</fullName>
    </submittedName>
</protein>
<name>A0A1I7H5X8_9BACT</name>
<dbReference type="SUPFAM" id="SSF55729">
    <property type="entry name" value="Acyl-CoA N-acyltransferases (Nat)"/>
    <property type="match status" value="1"/>
</dbReference>
<keyword evidence="2" id="KW-1185">Reference proteome</keyword>
<dbReference type="Pfam" id="PF13527">
    <property type="entry name" value="Acetyltransf_9"/>
    <property type="match status" value="1"/>
</dbReference>
<reference evidence="2" key="1">
    <citation type="submission" date="2016-10" db="EMBL/GenBank/DDBJ databases">
        <authorList>
            <person name="Varghese N."/>
        </authorList>
    </citation>
    <scope>NUCLEOTIDE SEQUENCE [LARGE SCALE GENOMIC DNA]</scope>
    <source>
        <strain evidence="2">DSM 18820</strain>
    </source>
</reference>
<evidence type="ECO:0000313" key="2">
    <source>
        <dbReference type="Proteomes" id="UP000182491"/>
    </source>
</evidence>
<accession>A0A1I7H5X8</accession>
<organism evidence="1 2">
    <name type="scientific">Pontibacter akesuensis</name>
    <dbReference type="NCBI Taxonomy" id="388950"/>
    <lineage>
        <taxon>Bacteria</taxon>
        <taxon>Pseudomonadati</taxon>
        <taxon>Bacteroidota</taxon>
        <taxon>Cytophagia</taxon>
        <taxon>Cytophagales</taxon>
        <taxon>Hymenobacteraceae</taxon>
        <taxon>Pontibacter</taxon>
    </lineage>
</organism>
<dbReference type="Gene3D" id="3.40.630.30">
    <property type="match status" value="1"/>
</dbReference>
<dbReference type="GO" id="GO:0016740">
    <property type="term" value="F:transferase activity"/>
    <property type="evidence" value="ECO:0007669"/>
    <property type="project" value="UniProtKB-KW"/>
</dbReference>
<dbReference type="STRING" id="388950.GCA_001611675_00630"/>
<proteinExistence type="predicted"/>
<dbReference type="Proteomes" id="UP000182491">
    <property type="component" value="Unassembled WGS sequence"/>
</dbReference>